<dbReference type="Proteomes" id="UP000291343">
    <property type="component" value="Unassembled WGS sequence"/>
</dbReference>
<evidence type="ECO:0000313" key="3">
    <source>
        <dbReference type="Proteomes" id="UP000291343"/>
    </source>
</evidence>
<evidence type="ECO:0000256" key="1">
    <source>
        <dbReference type="SAM" id="MobiDB-lite"/>
    </source>
</evidence>
<organism evidence="2 3">
    <name type="scientific">Laodelphax striatellus</name>
    <name type="common">Small brown planthopper</name>
    <name type="synonym">Delphax striatella</name>
    <dbReference type="NCBI Taxonomy" id="195883"/>
    <lineage>
        <taxon>Eukaryota</taxon>
        <taxon>Metazoa</taxon>
        <taxon>Ecdysozoa</taxon>
        <taxon>Arthropoda</taxon>
        <taxon>Hexapoda</taxon>
        <taxon>Insecta</taxon>
        <taxon>Pterygota</taxon>
        <taxon>Neoptera</taxon>
        <taxon>Paraneoptera</taxon>
        <taxon>Hemiptera</taxon>
        <taxon>Auchenorrhyncha</taxon>
        <taxon>Fulgoroidea</taxon>
        <taxon>Delphacidae</taxon>
        <taxon>Criomorphinae</taxon>
        <taxon>Laodelphax</taxon>
    </lineage>
</organism>
<keyword evidence="3" id="KW-1185">Reference proteome</keyword>
<comment type="caution">
    <text evidence="2">The sequence shown here is derived from an EMBL/GenBank/DDBJ whole genome shotgun (WGS) entry which is preliminary data.</text>
</comment>
<feature type="region of interest" description="Disordered" evidence="1">
    <location>
        <begin position="23"/>
        <end position="42"/>
    </location>
</feature>
<proteinExistence type="predicted"/>
<dbReference type="AlphaFoldDB" id="A0A482XR59"/>
<sequence>MPDYSTCVRSLSNCTLVLSTPDLPSSENASTVARLSSSPPPSTLRIEYSTSALLPRSLSVARTVVTV</sequence>
<protein>
    <submittedName>
        <fullName evidence="2">Uncharacterized protein</fullName>
    </submittedName>
</protein>
<gene>
    <name evidence="2" type="ORF">LSTR_LSTR017338</name>
</gene>
<reference evidence="2 3" key="1">
    <citation type="journal article" date="2017" name="Gigascience">
        <title>Genome sequence of the small brown planthopper, Laodelphax striatellus.</title>
        <authorList>
            <person name="Zhu J."/>
            <person name="Jiang F."/>
            <person name="Wang X."/>
            <person name="Yang P."/>
            <person name="Bao Y."/>
            <person name="Zhao W."/>
            <person name="Wang W."/>
            <person name="Lu H."/>
            <person name="Wang Q."/>
            <person name="Cui N."/>
            <person name="Li J."/>
            <person name="Chen X."/>
            <person name="Luo L."/>
            <person name="Yu J."/>
            <person name="Kang L."/>
            <person name="Cui F."/>
        </authorList>
    </citation>
    <scope>NUCLEOTIDE SEQUENCE [LARGE SCALE GENOMIC DNA]</scope>
    <source>
        <strain evidence="2">Lst14</strain>
    </source>
</reference>
<dbReference type="EMBL" id="QKKF02002153">
    <property type="protein sequence ID" value="RZF48523.1"/>
    <property type="molecule type" value="Genomic_DNA"/>
</dbReference>
<evidence type="ECO:0000313" key="2">
    <source>
        <dbReference type="EMBL" id="RZF48523.1"/>
    </source>
</evidence>
<name>A0A482XR59_LAOST</name>
<accession>A0A482XR59</accession>
<feature type="compositionally biased region" description="Polar residues" evidence="1">
    <location>
        <begin position="23"/>
        <end position="35"/>
    </location>
</feature>
<dbReference type="InParanoid" id="A0A482XR59"/>